<accession>A0A8D3D845</accession>
<evidence type="ECO:0000256" key="8">
    <source>
        <dbReference type="ARBA" id="ARBA00070552"/>
    </source>
</evidence>
<dbReference type="Proteomes" id="UP000694558">
    <property type="component" value="Chromosome 11"/>
</dbReference>
<keyword evidence="11" id="KW-0812">Transmembrane</keyword>
<organism evidence="13 14">
    <name type="scientific">Scophthalmus maximus</name>
    <name type="common">Turbot</name>
    <name type="synonym">Psetta maxima</name>
    <dbReference type="NCBI Taxonomy" id="52904"/>
    <lineage>
        <taxon>Eukaryota</taxon>
        <taxon>Metazoa</taxon>
        <taxon>Chordata</taxon>
        <taxon>Craniata</taxon>
        <taxon>Vertebrata</taxon>
        <taxon>Euteleostomi</taxon>
        <taxon>Actinopterygii</taxon>
        <taxon>Neopterygii</taxon>
        <taxon>Teleostei</taxon>
        <taxon>Neoteleostei</taxon>
        <taxon>Acanthomorphata</taxon>
        <taxon>Carangaria</taxon>
        <taxon>Pleuronectiformes</taxon>
        <taxon>Pleuronectoidei</taxon>
        <taxon>Scophthalmidae</taxon>
        <taxon>Scophthalmus</taxon>
    </lineage>
</organism>
<dbReference type="SUPFAM" id="SSF50978">
    <property type="entry name" value="WD40 repeat-like"/>
    <property type="match status" value="1"/>
</dbReference>
<dbReference type="Gene3D" id="2.130.10.10">
    <property type="entry name" value="YVTN repeat-like/Quinoprotein amine dehydrogenase"/>
    <property type="match status" value="1"/>
</dbReference>
<proteinExistence type="predicted"/>
<dbReference type="InterPro" id="IPR001680">
    <property type="entry name" value="WD40_rpt"/>
</dbReference>
<dbReference type="PANTHER" id="PTHR14085">
    <property type="entry name" value="WD-REPEAT PROTEIN BING4"/>
    <property type="match status" value="1"/>
</dbReference>
<evidence type="ECO:0000256" key="6">
    <source>
        <dbReference type="ARBA" id="ARBA00059061"/>
    </source>
</evidence>
<keyword evidence="2" id="KW-0597">Phosphoprotein</keyword>
<reference evidence="13" key="1">
    <citation type="submission" date="2023-05" db="EMBL/GenBank/DDBJ databases">
        <title>High-quality long-read genome of Scophthalmus maximus.</title>
        <authorList>
            <person name="Lien S."/>
            <person name="Martinez P."/>
        </authorList>
    </citation>
    <scope>NUCLEOTIDE SEQUENCE [LARGE SCALE GENOMIC DNA]</scope>
</reference>
<evidence type="ECO:0000256" key="2">
    <source>
        <dbReference type="ARBA" id="ARBA00022553"/>
    </source>
</evidence>
<dbReference type="Pfam" id="PF00400">
    <property type="entry name" value="WD40"/>
    <property type="match status" value="1"/>
</dbReference>
<comment type="subunit">
    <text evidence="7">Part of the small subunit (SSU) processome, composed of more than 70 proteins and the RNA chaperone small nucleolar RNA (snoRNA) U3. Interacts with DDX21, NCL, NOP2 and EBNA1BP2.</text>
</comment>
<dbReference type="PANTHER" id="PTHR14085:SF3">
    <property type="entry name" value="WD REPEAT-CONTAINING PROTEIN 46"/>
    <property type="match status" value="1"/>
</dbReference>
<keyword evidence="11" id="KW-1133">Transmembrane helix</keyword>
<reference evidence="13" key="2">
    <citation type="submission" date="2025-08" db="UniProtKB">
        <authorList>
            <consortium name="Ensembl"/>
        </authorList>
    </citation>
    <scope>IDENTIFICATION</scope>
</reference>
<feature type="compositionally biased region" description="Basic and acidic residues" evidence="10">
    <location>
        <begin position="457"/>
        <end position="482"/>
    </location>
</feature>
<dbReference type="InterPro" id="IPR040315">
    <property type="entry name" value="WDR46/Utp7"/>
</dbReference>
<feature type="repeat" description="WD" evidence="9">
    <location>
        <begin position="244"/>
        <end position="285"/>
    </location>
</feature>
<feature type="transmembrane region" description="Helical" evidence="11">
    <location>
        <begin position="83"/>
        <end position="101"/>
    </location>
</feature>
<evidence type="ECO:0000256" key="7">
    <source>
        <dbReference type="ARBA" id="ARBA00064570"/>
    </source>
</evidence>
<sequence length="502" mass="56731">KFKRKEKTKKVNNPHYKLRDIITRSEEASEMAQKQAARFDILLPEDAGFLEGDEEEDTYTISQEDIADAVDITSGELVLMKKIIVLNILAFAFFSFSHLLLGGRRGHVACVDWQSKQLMCEINVMESINDVKWLHSETMYAVAQKKWLHIYDSNGIELHCIRKFNDVLRMQFLPYHFLLATASASSFLKYLDVSVGKEVTAICTKTGRLDVMCQNPHNAIIHLGHPNGTVTLWSPNQKEALVKMLCHQGGVRSVTVDKSGTYMVTSGMDKKLKVYDIRALKPLQSYFLPAGASCLSLSQRGLLSATTGDVVQVYKDVCNTPVTKPYMAHRVRGTAWGLSFCPFEDVLGVGHGDGFTSMLVPGAGEPNFDGLDANPYRSAKQRQEWEVKALLEKIQPELISLDPCELGQVDQATFQQRHQDRVQALGFDPLAKEKFVPKYKKKGRSSTGNVEKRKRQVAHEDQRDIIKQTVEDKMKMEKERKNREKKKAKLSGSRSALDRFKN</sequence>
<dbReference type="PROSITE" id="PS50082">
    <property type="entry name" value="WD_REPEATS_2"/>
    <property type="match status" value="1"/>
</dbReference>
<evidence type="ECO:0000313" key="13">
    <source>
        <dbReference type="Ensembl" id="ENSSMAP00000055704.1"/>
    </source>
</evidence>
<dbReference type="Pfam" id="PF08149">
    <property type="entry name" value="BING4CT"/>
    <property type="match status" value="1"/>
</dbReference>
<keyword evidence="3 9" id="KW-0853">WD repeat</keyword>
<comment type="function">
    <text evidence="6">Scaffold component of the nucleolar structure. Required for localization of DDX21 and NCL to the granular compartment of the nucleolus. Part of the small subunit (SSU) processome, first precursor of the small eukaryotic ribosomal subunit. During the assembly of the SSU processome in the nucleolus, many ribosome biogenesis factors, an RNA chaperone and ribosomal proteins associate with the nascent pre-rRNA and work in concert to generate RNA folding, modifications, rearrangements and cleavage as well as targeted degradation of pre-ribosomal RNA by the RNA exosome.</text>
</comment>
<evidence type="ECO:0000259" key="12">
    <source>
        <dbReference type="SMART" id="SM01033"/>
    </source>
</evidence>
<dbReference type="GeneTree" id="ENSGT00390000007075"/>
<protein>
    <recommendedName>
        <fullName evidence="8">WD repeat-containing protein 46</fullName>
    </recommendedName>
</protein>
<evidence type="ECO:0000256" key="1">
    <source>
        <dbReference type="ARBA" id="ARBA00004604"/>
    </source>
</evidence>
<name>A0A8D3D845_SCOMX</name>
<evidence type="ECO:0000256" key="4">
    <source>
        <dbReference type="ARBA" id="ARBA00022737"/>
    </source>
</evidence>
<keyword evidence="11" id="KW-0472">Membrane</keyword>
<dbReference type="InterPro" id="IPR012952">
    <property type="entry name" value="BING4_C_dom"/>
</dbReference>
<dbReference type="InterPro" id="IPR036322">
    <property type="entry name" value="WD40_repeat_dom_sf"/>
</dbReference>
<evidence type="ECO:0000256" key="11">
    <source>
        <dbReference type="SAM" id="Phobius"/>
    </source>
</evidence>
<feature type="region of interest" description="Disordered" evidence="10">
    <location>
        <begin position="440"/>
        <end position="502"/>
    </location>
</feature>
<evidence type="ECO:0000256" key="9">
    <source>
        <dbReference type="PROSITE-ProRule" id="PRU00221"/>
    </source>
</evidence>
<keyword evidence="4" id="KW-0677">Repeat</keyword>
<dbReference type="GO" id="GO:0030686">
    <property type="term" value="C:90S preribosome"/>
    <property type="evidence" value="ECO:0007669"/>
    <property type="project" value="TreeGrafter"/>
</dbReference>
<dbReference type="Ensembl" id="ENSSMAT00000044852.1">
    <property type="protein sequence ID" value="ENSSMAP00000055704.1"/>
    <property type="gene ID" value="ENSSMAG00000011942.2"/>
</dbReference>
<dbReference type="GO" id="GO:0032040">
    <property type="term" value="C:small-subunit processome"/>
    <property type="evidence" value="ECO:0007669"/>
    <property type="project" value="TreeGrafter"/>
</dbReference>
<evidence type="ECO:0000256" key="3">
    <source>
        <dbReference type="ARBA" id="ARBA00022574"/>
    </source>
</evidence>
<evidence type="ECO:0000256" key="10">
    <source>
        <dbReference type="SAM" id="MobiDB-lite"/>
    </source>
</evidence>
<dbReference type="FunFam" id="2.130.10.10:FF:000128">
    <property type="entry name" value="WD repeat domain 46"/>
    <property type="match status" value="1"/>
</dbReference>
<dbReference type="SMART" id="SM00320">
    <property type="entry name" value="WD40"/>
    <property type="match status" value="3"/>
</dbReference>
<evidence type="ECO:0000256" key="5">
    <source>
        <dbReference type="ARBA" id="ARBA00023242"/>
    </source>
</evidence>
<feature type="domain" description="BING4 C-terminal" evidence="12">
    <location>
        <begin position="325"/>
        <end position="403"/>
    </location>
</feature>
<keyword evidence="5" id="KW-0539">Nucleus</keyword>
<gene>
    <name evidence="13" type="primary">wdr46</name>
</gene>
<dbReference type="AlphaFoldDB" id="A0A8D3D845"/>
<dbReference type="InterPro" id="IPR015943">
    <property type="entry name" value="WD40/YVTN_repeat-like_dom_sf"/>
</dbReference>
<comment type="subcellular location">
    <subcellularLocation>
        <location evidence="1">Nucleus</location>
        <location evidence="1">Nucleolus</location>
    </subcellularLocation>
</comment>
<dbReference type="SMART" id="SM01033">
    <property type="entry name" value="BING4CT"/>
    <property type="match status" value="1"/>
</dbReference>
<evidence type="ECO:0000313" key="14">
    <source>
        <dbReference type="Proteomes" id="UP000694558"/>
    </source>
</evidence>
<dbReference type="GO" id="GO:0000462">
    <property type="term" value="P:maturation of SSU-rRNA from tricistronic rRNA transcript (SSU-rRNA, 5.8S rRNA, LSU-rRNA)"/>
    <property type="evidence" value="ECO:0007669"/>
    <property type="project" value="TreeGrafter"/>
</dbReference>